<dbReference type="HOGENOM" id="CLU_139646_0_0_7"/>
<gene>
    <name evidence="1" type="ordered locus">COCOR_02525</name>
</gene>
<reference evidence="2" key="2">
    <citation type="submission" date="2012-03" db="EMBL/GenBank/DDBJ databases">
        <title>Genome sequence of the fruiting myxobacterium Corallococcus coralloides DSM 2259.</title>
        <authorList>
            <person name="Huntley S."/>
            <person name="Zhang Y."/>
            <person name="Treuner-Lange A."/>
            <person name="Sensen C.W."/>
            <person name="Sogaard-Andersen L."/>
        </authorList>
    </citation>
    <scope>NUCLEOTIDE SEQUENCE [LARGE SCALE GENOMIC DNA]</scope>
    <source>
        <strain evidence="2">ATCC 25202 / DSM 2259 / NBRC 100086 / M2</strain>
    </source>
</reference>
<evidence type="ECO:0000313" key="1">
    <source>
        <dbReference type="EMBL" id="AFE04697.1"/>
    </source>
</evidence>
<dbReference type="STRING" id="1144275.COCOR_02525"/>
<dbReference type="Proteomes" id="UP000007587">
    <property type="component" value="Chromosome"/>
</dbReference>
<name>H8MQX4_CORCM</name>
<dbReference type="AlphaFoldDB" id="H8MQX4"/>
<sequence>MQTQVTQESLSEPKVTSLDDIYHHSGYKAVQAPRRPAHWGVDRDYARRPGVPSHREPRLWPNAQVDITRMDPARSAPFKHGRSNREWPPVFGTVCQPKGLSGLVRKFAYSFPDHKPQHWLLKMLGDRVDSFEHRLARLAPVALPLAAVGLVGRLYFSNNR</sequence>
<reference evidence="1 2" key="1">
    <citation type="journal article" date="2012" name="J. Bacteriol.">
        <title>Complete Genome Sequence of the Fruiting Myxobacterium Corallococcus coralloides DSM 2259.</title>
        <authorList>
            <person name="Huntley S."/>
            <person name="Zhang Y."/>
            <person name="Treuner-Lange A."/>
            <person name="Kneip S."/>
            <person name="Sensen C.W."/>
            <person name="Sogaard-Andersen L."/>
        </authorList>
    </citation>
    <scope>NUCLEOTIDE SEQUENCE [LARGE SCALE GENOMIC DNA]</scope>
    <source>
        <strain evidence="2">ATCC 25202 / DSM 2259 / NBRC 100086 / M2</strain>
    </source>
</reference>
<keyword evidence="2" id="KW-1185">Reference proteome</keyword>
<evidence type="ECO:0000313" key="2">
    <source>
        <dbReference type="Proteomes" id="UP000007587"/>
    </source>
</evidence>
<protein>
    <submittedName>
        <fullName evidence="1">Uncharacterized protein</fullName>
    </submittedName>
</protein>
<dbReference type="OrthoDB" id="6021991at2"/>
<accession>H8MQX4</accession>
<dbReference type="RefSeq" id="WP_014395352.1">
    <property type="nucleotide sequence ID" value="NC_017030.1"/>
</dbReference>
<proteinExistence type="predicted"/>
<dbReference type="InParanoid" id="H8MQX4"/>
<organism evidence="1 2">
    <name type="scientific">Corallococcus coralloides (strain ATCC 25202 / DSM 2259 / NBRC 100086 / M2)</name>
    <name type="common">Myxococcus coralloides</name>
    <dbReference type="NCBI Taxonomy" id="1144275"/>
    <lineage>
        <taxon>Bacteria</taxon>
        <taxon>Pseudomonadati</taxon>
        <taxon>Myxococcota</taxon>
        <taxon>Myxococcia</taxon>
        <taxon>Myxococcales</taxon>
        <taxon>Cystobacterineae</taxon>
        <taxon>Myxococcaceae</taxon>
        <taxon>Corallococcus</taxon>
    </lineage>
</organism>
<dbReference type="KEGG" id="ccx:COCOR_02525"/>
<dbReference type="EMBL" id="CP003389">
    <property type="protein sequence ID" value="AFE04697.1"/>
    <property type="molecule type" value="Genomic_DNA"/>
</dbReference>